<keyword evidence="2" id="KW-1185">Reference proteome</keyword>
<proteinExistence type="predicted"/>
<name>A0ABC9YVA4_9NOCA</name>
<comment type="caution">
    <text evidence="1">The sequence shown here is derived from an EMBL/GenBank/DDBJ whole genome shotgun (WGS) entry which is preliminary data.</text>
</comment>
<reference evidence="1 2" key="2">
    <citation type="journal article" date="2016" name="Genome Announc.">
        <title>Draft Genome Sequence of Erythromycin- and Oxytetracycline-Sensitive Nocardia seriolae Strain U-1 (NBRC 110359).</title>
        <authorList>
            <person name="Imajoh M."/>
            <person name="Sukeda M."/>
            <person name="Shimizu M."/>
            <person name="Yamane J."/>
            <person name="Ohnishi K."/>
            <person name="Oshima S."/>
        </authorList>
    </citation>
    <scope>NUCLEOTIDE SEQUENCE [LARGE SCALE GENOMIC DNA]</scope>
    <source>
        <strain evidence="1 2">U-1</strain>
    </source>
</reference>
<reference evidence="2" key="1">
    <citation type="submission" date="2015-07" db="EMBL/GenBank/DDBJ databases">
        <title>Nocardia seriolae U-1 whole genome shotgun sequence.</title>
        <authorList>
            <person name="Imajoh M."/>
            <person name="Fukumoto Y."/>
            <person name="Sukeda M."/>
            <person name="Yamane J."/>
            <person name="Yamasaki K."/>
            <person name="Shimizu M."/>
            <person name="Ohnishi K."/>
            <person name="Oshima S."/>
        </authorList>
    </citation>
    <scope>NUCLEOTIDE SEQUENCE [LARGE SCALE GENOMIC DNA]</scope>
    <source>
        <strain evidence="2">U-1</strain>
    </source>
</reference>
<dbReference type="EMBL" id="BBYQ01000052">
    <property type="protein sequence ID" value="GAP29230.1"/>
    <property type="molecule type" value="Genomic_DNA"/>
</dbReference>
<evidence type="ECO:0000313" key="1">
    <source>
        <dbReference type="EMBL" id="GAP29230.1"/>
    </source>
</evidence>
<protein>
    <submittedName>
        <fullName evidence="1">Uncharacterized protein</fullName>
    </submittedName>
</protein>
<dbReference type="AlphaFoldDB" id="A0ABC9YVA4"/>
<gene>
    <name evidence="1" type="ORF">NSK11_contig00052-0002</name>
</gene>
<accession>A0ABC9YVA4</accession>
<organism evidence="1 2">
    <name type="scientific">Nocardia seriolae</name>
    <dbReference type="NCBI Taxonomy" id="37332"/>
    <lineage>
        <taxon>Bacteria</taxon>
        <taxon>Bacillati</taxon>
        <taxon>Actinomycetota</taxon>
        <taxon>Actinomycetes</taxon>
        <taxon>Mycobacteriales</taxon>
        <taxon>Nocardiaceae</taxon>
        <taxon>Nocardia</taxon>
    </lineage>
</organism>
<evidence type="ECO:0000313" key="2">
    <source>
        <dbReference type="Proteomes" id="UP000037179"/>
    </source>
</evidence>
<dbReference type="Proteomes" id="UP000037179">
    <property type="component" value="Unassembled WGS sequence"/>
</dbReference>
<sequence>MGEGGYPVETGAEIAAISVQFDRNSTLLESTRPCPTAGAASACPCNVARKPGDGIADGVSCFLAAQALR</sequence>